<dbReference type="Gene3D" id="3.40.250.10">
    <property type="entry name" value="Rhodanese-like domain"/>
    <property type="match status" value="1"/>
</dbReference>
<dbReference type="SUPFAM" id="SSF52821">
    <property type="entry name" value="Rhodanese/Cell cycle control phosphatase"/>
    <property type="match status" value="1"/>
</dbReference>
<dbReference type="PROSITE" id="PS50206">
    <property type="entry name" value="RHODANESE_3"/>
    <property type="match status" value="1"/>
</dbReference>
<reference evidence="2" key="2">
    <citation type="submission" date="2016-05" db="EMBL/GenBank/DDBJ databases">
        <title>Comparative analysis highlights variable genome content of wheat rusts and divergence of the mating loci.</title>
        <authorList>
            <person name="Cuomo C.A."/>
            <person name="Bakkeren G."/>
            <person name="Szabo L."/>
            <person name="Khalil H."/>
            <person name="Joly D."/>
            <person name="Goldberg J."/>
            <person name="Young S."/>
            <person name="Zeng Q."/>
            <person name="Fellers J."/>
        </authorList>
    </citation>
    <scope>NUCLEOTIDE SEQUENCE [LARGE SCALE GENOMIC DNA]</scope>
    <source>
        <strain evidence="2">1-1 BBBD Race 1</strain>
    </source>
</reference>
<gene>
    <name evidence="2" type="ORF">PTTG_06884</name>
</gene>
<evidence type="ECO:0000313" key="2">
    <source>
        <dbReference type="EMBL" id="OAV94681.1"/>
    </source>
</evidence>
<dbReference type="Pfam" id="PF00581">
    <property type="entry name" value="Rhodanese"/>
    <property type="match status" value="1"/>
</dbReference>
<sequence length="190" mass="21368">MRSYRARPARNPFRPAPTSLLANRAPSLQLTCAQAGHTTIARSILLPSINHHHPPSSALGASSHRLASSYNPWKMNTDIEYRDLKPITDMPSDDILLIDVREEAEVIQGNIPSSVNMPMSTFEKLIELHPDDFIKTVGFPKPKPEQKIIFYCRSGARSAKALEIAKLKGFKNVRNYKGSWLDWMDKENAS</sequence>
<dbReference type="CDD" id="cd01519">
    <property type="entry name" value="RHOD_HSP67B2"/>
    <property type="match status" value="1"/>
</dbReference>
<dbReference type="EnsemblFungi" id="PTTG_06884-t43_1">
    <property type="protein sequence ID" value="PTTG_06884-t43_1-p1"/>
    <property type="gene ID" value="PTTG_06884"/>
</dbReference>
<dbReference type="Proteomes" id="UP000005240">
    <property type="component" value="Unassembled WGS sequence"/>
</dbReference>
<evidence type="ECO:0000259" key="1">
    <source>
        <dbReference type="PROSITE" id="PS50206"/>
    </source>
</evidence>
<reference evidence="3" key="4">
    <citation type="submission" date="2025-05" db="UniProtKB">
        <authorList>
            <consortium name="EnsemblFungi"/>
        </authorList>
    </citation>
    <scope>IDENTIFICATION</scope>
    <source>
        <strain evidence="3">isolate 1-1 / race 1 (BBBD)</strain>
    </source>
</reference>
<protein>
    <submittedName>
        <fullName evidence="3">Rhodanese domain-containing protein</fullName>
    </submittedName>
</protein>
<keyword evidence="4" id="KW-1185">Reference proteome</keyword>
<dbReference type="InterPro" id="IPR036873">
    <property type="entry name" value="Rhodanese-like_dom_sf"/>
</dbReference>
<dbReference type="VEuPathDB" id="FungiDB:PTTG_06884"/>
<dbReference type="EMBL" id="ADAS02000037">
    <property type="protein sequence ID" value="OAV94681.1"/>
    <property type="molecule type" value="Genomic_DNA"/>
</dbReference>
<organism evidence="2">
    <name type="scientific">Puccinia triticina (isolate 1-1 / race 1 (BBBD))</name>
    <name type="common">Brown leaf rust fungus</name>
    <dbReference type="NCBI Taxonomy" id="630390"/>
    <lineage>
        <taxon>Eukaryota</taxon>
        <taxon>Fungi</taxon>
        <taxon>Dikarya</taxon>
        <taxon>Basidiomycota</taxon>
        <taxon>Pucciniomycotina</taxon>
        <taxon>Pucciniomycetes</taxon>
        <taxon>Pucciniales</taxon>
        <taxon>Pucciniaceae</taxon>
        <taxon>Puccinia</taxon>
    </lineage>
</organism>
<dbReference type="OrthoDB" id="566238at2759"/>
<reference evidence="3 4" key="3">
    <citation type="journal article" date="2017" name="G3 (Bethesda)">
        <title>Comparative analysis highlights variable genome content of wheat rusts and divergence of the mating loci.</title>
        <authorList>
            <person name="Cuomo C.A."/>
            <person name="Bakkeren G."/>
            <person name="Khalil H.B."/>
            <person name="Panwar V."/>
            <person name="Joly D."/>
            <person name="Linning R."/>
            <person name="Sakthikumar S."/>
            <person name="Song X."/>
            <person name="Adiconis X."/>
            <person name="Fan L."/>
            <person name="Goldberg J.M."/>
            <person name="Levin J.Z."/>
            <person name="Young S."/>
            <person name="Zeng Q."/>
            <person name="Anikster Y."/>
            <person name="Bruce M."/>
            <person name="Wang M."/>
            <person name="Yin C."/>
            <person name="McCallum B."/>
            <person name="Szabo L.J."/>
            <person name="Hulbert S."/>
            <person name="Chen X."/>
            <person name="Fellers J.P."/>
        </authorList>
    </citation>
    <scope>NUCLEOTIDE SEQUENCE</scope>
    <source>
        <strain evidence="4">Isolate 1-1 / race 1 (BBBD)</strain>
        <strain evidence="3">isolate 1-1 / race 1 (BBBD)</strain>
    </source>
</reference>
<proteinExistence type="predicted"/>
<accession>A0A180GQ60</accession>
<reference evidence="2" key="1">
    <citation type="submission" date="2009-11" db="EMBL/GenBank/DDBJ databases">
        <authorList>
            <consortium name="The Broad Institute Genome Sequencing Platform"/>
            <person name="Ward D."/>
            <person name="Feldgarden M."/>
            <person name="Earl A."/>
            <person name="Young S.K."/>
            <person name="Zeng Q."/>
            <person name="Koehrsen M."/>
            <person name="Alvarado L."/>
            <person name="Berlin A."/>
            <person name="Bochicchio J."/>
            <person name="Borenstein D."/>
            <person name="Chapman S.B."/>
            <person name="Chen Z."/>
            <person name="Engels R."/>
            <person name="Freedman E."/>
            <person name="Gellesch M."/>
            <person name="Goldberg J."/>
            <person name="Griggs A."/>
            <person name="Gujja S."/>
            <person name="Heilman E."/>
            <person name="Heiman D."/>
            <person name="Hepburn T."/>
            <person name="Howarth C."/>
            <person name="Jen D."/>
            <person name="Larson L."/>
            <person name="Lewis B."/>
            <person name="Mehta T."/>
            <person name="Park D."/>
            <person name="Pearson M."/>
            <person name="Roberts A."/>
            <person name="Saif S."/>
            <person name="Shea T."/>
            <person name="Shenoy N."/>
            <person name="Sisk P."/>
            <person name="Stolte C."/>
            <person name="Sykes S."/>
            <person name="Thomson T."/>
            <person name="Walk T."/>
            <person name="White J."/>
            <person name="Yandava C."/>
            <person name="Izard J."/>
            <person name="Baranova O.V."/>
            <person name="Blanton J.M."/>
            <person name="Tanner A.C."/>
            <person name="Dewhirst F.E."/>
            <person name="Haas B."/>
            <person name="Nusbaum C."/>
            <person name="Birren B."/>
        </authorList>
    </citation>
    <scope>NUCLEOTIDE SEQUENCE [LARGE SCALE GENOMIC DNA]</scope>
    <source>
        <strain evidence="2">1-1 BBBD Race 1</strain>
    </source>
</reference>
<evidence type="ECO:0000313" key="3">
    <source>
        <dbReference type="EnsemblFungi" id="PTTG_06884-t43_1-p1"/>
    </source>
</evidence>
<evidence type="ECO:0000313" key="4">
    <source>
        <dbReference type="Proteomes" id="UP000005240"/>
    </source>
</evidence>
<dbReference type="SMART" id="SM00450">
    <property type="entry name" value="RHOD"/>
    <property type="match status" value="1"/>
</dbReference>
<dbReference type="AlphaFoldDB" id="A0A180GQ60"/>
<dbReference type="PANTHER" id="PTHR44086">
    <property type="entry name" value="THIOSULFATE SULFURTRANSFERASE RDL2, MITOCHONDRIAL-RELATED"/>
    <property type="match status" value="1"/>
</dbReference>
<dbReference type="InterPro" id="IPR001763">
    <property type="entry name" value="Rhodanese-like_dom"/>
</dbReference>
<feature type="domain" description="Rhodanese" evidence="1">
    <location>
        <begin position="91"/>
        <end position="188"/>
    </location>
</feature>
<dbReference type="GO" id="GO:0004792">
    <property type="term" value="F:thiosulfate-cyanide sulfurtransferase activity"/>
    <property type="evidence" value="ECO:0007669"/>
    <property type="project" value="TreeGrafter"/>
</dbReference>
<dbReference type="GO" id="GO:0005739">
    <property type="term" value="C:mitochondrion"/>
    <property type="evidence" value="ECO:0007669"/>
    <property type="project" value="TreeGrafter"/>
</dbReference>
<name>A0A180GQ60_PUCT1</name>
<dbReference type="PANTHER" id="PTHR44086:SF10">
    <property type="entry name" value="THIOSULFATE SULFURTRANSFERASE_RHODANESE-LIKE DOMAIN-CONTAINING PROTEIN 3"/>
    <property type="match status" value="1"/>
</dbReference>